<dbReference type="OrthoDB" id="331913at2759"/>
<evidence type="ECO:0000313" key="2">
    <source>
        <dbReference type="EMBL" id="PFH36245.1"/>
    </source>
</evidence>
<feature type="compositionally biased region" description="Basic and acidic residues" evidence="1">
    <location>
        <begin position="1085"/>
        <end position="1133"/>
    </location>
</feature>
<feature type="region of interest" description="Disordered" evidence="1">
    <location>
        <begin position="459"/>
        <end position="556"/>
    </location>
</feature>
<feature type="region of interest" description="Disordered" evidence="1">
    <location>
        <begin position="93"/>
        <end position="132"/>
    </location>
</feature>
<sequence length="1178" mass="127622">MPPIRANSAGARRKAKWGQGRKSKGKSLPPRPDLKFYPGHKGPLARQGAFSESCIDDQIAASATMLKCFSPLVQPSGLPPRILLGMRRSPRLAPCYSPSSPTDARSHNQTAFPSRHALDGEKPKDATADWGSGLSRRLNRQDSHIDAATGALAAPAPASMMAISICQATAAGGGANAAATLMGEDAHYGSRAHANAGSTESGVTVRYVKASNISTDPRFLEMQEVLSRYKEQLDSSAAPYTSVRFSTPPTRRFQTEARWELKVRASKGGEAYSDVDFWNAVDGLESFVRASSSASPSLRGPLLSGRKHPSAFWNPKSYQSCGGIPTEADAAARLRAFADEIQSRLREILSCRDTYFRLAQLDSVYAWFCRERAIQLRCARPSNGDRAETIEVSEKTSAAVSDNSAVLPPLYPPPLLPSASDAFDAAALASCEGSAFYDPTLWARSPAVVGDAPVSDCLNDDGAFQNSTRREQPPNRDRESGRSSASSVGSCRRSSLLSAASSRGQIAPSRVSQPESRTAESEGGGLPGAESEEGGLPGAERSDDDPRARCCKRPHTQQLGNASSLAFVQDHAPLITPSDYLLELDTRELLPPGEADDLIGSWRLRVLPQSNVCAQRQEKSASSPGCLGRRSIADRPDGSQASAEANADTSDRTWAETCSRKYQGDLQQRYLRDRRKLRPPWGMTNIHAVSSFANNQDRGAGDALRAPPRPSTRFERSGLPQDLPLQVTSYAYAGEKKPSVAEKNLEERWLIRRHRDVTRMRQQTARKEVMGEWCRRRSLLLARAQRNVDEIRSWKPKPTPSTSSSESSSEAEEGPSAPPAAARDSGPRWSIDSRRASNYFNSLGWRAFMSVIAKRESQLTLRGEARNEEQRSETSRAENRRGPAADSDGQRAGSDSDSAPSRSSSDSARDADDLDEEDEETEKRVADAAPEDALRGLPVFAERPSEEGLQARGSLSPQFPLRSASGGKTHSPSLAAPSAPGAPLRRVQSVISGSALLRQHLTQTQEAQLRYAKKEEEASRELSAAAASPPRARLAGKDDGIQAPAGAGERDGQGFLDSLPFSPLPSASPASPLNMQLVIAVAGRRSAEDARGDEGDQTHRGRDTSHESESEDARGEPQDARERRLQQDIERALRPPMKAPSVWNSDRGPFIPRLLLNALSKPRKKSVGDKKGNAKKPR</sequence>
<dbReference type="KEGG" id="bbes:BESB_044370"/>
<feature type="compositionally biased region" description="Basic and acidic residues" evidence="1">
    <location>
        <begin position="116"/>
        <end position="127"/>
    </location>
</feature>
<feature type="region of interest" description="Disordered" evidence="1">
    <location>
        <begin position="1083"/>
        <end position="1178"/>
    </location>
</feature>
<feature type="compositionally biased region" description="Low complexity" evidence="1">
    <location>
        <begin position="891"/>
        <end position="906"/>
    </location>
</feature>
<feature type="compositionally biased region" description="Low complexity" evidence="1">
    <location>
        <begin position="482"/>
        <end position="503"/>
    </location>
</feature>
<feature type="region of interest" description="Disordered" evidence="1">
    <location>
        <begin position="614"/>
        <end position="654"/>
    </location>
</feature>
<feature type="region of interest" description="Disordered" evidence="1">
    <location>
        <begin position="1006"/>
        <end position="1071"/>
    </location>
</feature>
<keyword evidence="3" id="KW-1185">Reference proteome</keyword>
<protein>
    <submittedName>
        <fullName evidence="2">Uncharacterized protein</fullName>
    </submittedName>
</protein>
<evidence type="ECO:0000256" key="1">
    <source>
        <dbReference type="SAM" id="MobiDB-lite"/>
    </source>
</evidence>
<dbReference type="VEuPathDB" id="ToxoDB:BESB_044370"/>
<feature type="region of interest" description="Disordered" evidence="1">
    <location>
        <begin position="861"/>
        <end position="987"/>
    </location>
</feature>
<organism evidence="2 3">
    <name type="scientific">Besnoitia besnoiti</name>
    <name type="common">Apicomplexan protozoan</name>
    <dbReference type="NCBI Taxonomy" id="94643"/>
    <lineage>
        <taxon>Eukaryota</taxon>
        <taxon>Sar</taxon>
        <taxon>Alveolata</taxon>
        <taxon>Apicomplexa</taxon>
        <taxon>Conoidasida</taxon>
        <taxon>Coccidia</taxon>
        <taxon>Eucoccidiorida</taxon>
        <taxon>Eimeriorina</taxon>
        <taxon>Sarcocystidae</taxon>
        <taxon>Besnoitia</taxon>
    </lineage>
</organism>
<dbReference type="RefSeq" id="XP_029220254.1">
    <property type="nucleotide sequence ID" value="XM_029362888.1"/>
</dbReference>
<dbReference type="AlphaFoldDB" id="A0A2A9ME27"/>
<feature type="region of interest" description="Disordered" evidence="1">
    <location>
        <begin position="1"/>
        <end position="38"/>
    </location>
</feature>
<dbReference type="EMBL" id="NWUJ01000003">
    <property type="protein sequence ID" value="PFH36245.1"/>
    <property type="molecule type" value="Genomic_DNA"/>
</dbReference>
<accession>A0A2A9ME27</accession>
<name>A0A2A9ME27_BESBE</name>
<feature type="region of interest" description="Disordered" evidence="1">
    <location>
        <begin position="695"/>
        <end position="718"/>
    </location>
</feature>
<comment type="caution">
    <text evidence="2">The sequence shown here is derived from an EMBL/GenBank/DDBJ whole genome shotgun (WGS) entry which is preliminary data.</text>
</comment>
<feature type="compositionally biased region" description="Low complexity" evidence="1">
    <location>
        <begin position="971"/>
        <end position="984"/>
    </location>
</feature>
<feature type="compositionally biased region" description="Polar residues" evidence="1">
    <location>
        <begin position="97"/>
        <end position="112"/>
    </location>
</feature>
<gene>
    <name evidence="2" type="ORF">BESB_044370</name>
</gene>
<feature type="compositionally biased region" description="Low complexity" evidence="1">
    <location>
        <begin position="1021"/>
        <end position="1033"/>
    </location>
</feature>
<feature type="compositionally biased region" description="Low complexity" evidence="1">
    <location>
        <begin position="1055"/>
        <end position="1071"/>
    </location>
</feature>
<feature type="compositionally biased region" description="Basic and acidic residues" evidence="1">
    <location>
        <begin position="468"/>
        <end position="481"/>
    </location>
</feature>
<proteinExistence type="predicted"/>
<dbReference type="GeneID" id="40309367"/>
<feature type="region of interest" description="Disordered" evidence="1">
    <location>
        <begin position="791"/>
        <end position="832"/>
    </location>
</feature>
<reference evidence="2 3" key="1">
    <citation type="submission" date="2017-09" db="EMBL/GenBank/DDBJ databases">
        <title>Genome sequencing of Besnoitia besnoiti strain Bb-Ger1.</title>
        <authorList>
            <person name="Schares G."/>
            <person name="Venepally P."/>
            <person name="Lorenzi H.A."/>
        </authorList>
    </citation>
    <scope>NUCLEOTIDE SEQUENCE [LARGE SCALE GENOMIC DNA]</scope>
    <source>
        <strain evidence="2 3">Bb-Ger1</strain>
    </source>
</reference>
<feature type="compositionally biased region" description="Basic residues" evidence="1">
    <location>
        <begin position="11"/>
        <end position="25"/>
    </location>
</feature>
<feature type="compositionally biased region" description="Basic and acidic residues" evidence="1">
    <location>
        <begin position="861"/>
        <end position="883"/>
    </location>
</feature>
<dbReference type="Proteomes" id="UP000224006">
    <property type="component" value="Chromosome III"/>
</dbReference>
<evidence type="ECO:0000313" key="3">
    <source>
        <dbReference type="Proteomes" id="UP000224006"/>
    </source>
</evidence>